<dbReference type="AlphaFoldDB" id="A0A6A1V767"/>
<dbReference type="OrthoDB" id="1429575at2759"/>
<dbReference type="PANTHER" id="PTHR37613">
    <property type="entry name" value="DUF4378 DOMAIN PROTEIN"/>
    <property type="match status" value="1"/>
</dbReference>
<dbReference type="EMBL" id="RXIC02000025">
    <property type="protein sequence ID" value="KAB1208593.1"/>
    <property type="molecule type" value="Genomic_DNA"/>
</dbReference>
<feature type="compositionally biased region" description="Low complexity" evidence="1">
    <location>
        <begin position="1"/>
        <end position="11"/>
    </location>
</feature>
<dbReference type="PANTHER" id="PTHR37613:SF3">
    <property type="entry name" value="DUF4378 DOMAIN-CONTAINING PROTEIN"/>
    <property type="match status" value="1"/>
</dbReference>
<protein>
    <submittedName>
        <fullName evidence="2">Uncharacterized protein</fullName>
    </submittedName>
</protein>
<comment type="caution">
    <text evidence="2">The sequence shown here is derived from an EMBL/GenBank/DDBJ whole genome shotgun (WGS) entry which is preliminary data.</text>
</comment>
<feature type="region of interest" description="Disordered" evidence="1">
    <location>
        <begin position="45"/>
        <end position="65"/>
    </location>
</feature>
<evidence type="ECO:0000313" key="3">
    <source>
        <dbReference type="Proteomes" id="UP000516437"/>
    </source>
</evidence>
<dbReference type="Proteomes" id="UP000516437">
    <property type="component" value="Chromosome 7"/>
</dbReference>
<proteinExistence type="predicted"/>
<feature type="region of interest" description="Disordered" evidence="1">
    <location>
        <begin position="1"/>
        <end position="20"/>
    </location>
</feature>
<evidence type="ECO:0000313" key="2">
    <source>
        <dbReference type="EMBL" id="KAB1208593.1"/>
    </source>
</evidence>
<name>A0A6A1V767_9ROSI</name>
<keyword evidence="3" id="KW-1185">Reference proteome</keyword>
<reference evidence="2 3" key="1">
    <citation type="journal article" date="2019" name="Plant Biotechnol. J.">
        <title>The red bayberry genome and genetic basis of sex determination.</title>
        <authorList>
            <person name="Jia H.M."/>
            <person name="Jia H.J."/>
            <person name="Cai Q.L."/>
            <person name="Wang Y."/>
            <person name="Zhao H.B."/>
            <person name="Yang W.F."/>
            <person name="Wang G.Y."/>
            <person name="Li Y.H."/>
            <person name="Zhan D.L."/>
            <person name="Shen Y.T."/>
            <person name="Niu Q.F."/>
            <person name="Chang L."/>
            <person name="Qiu J."/>
            <person name="Zhao L."/>
            <person name="Xie H.B."/>
            <person name="Fu W.Y."/>
            <person name="Jin J."/>
            <person name="Li X.W."/>
            <person name="Jiao Y."/>
            <person name="Zhou C.C."/>
            <person name="Tu T."/>
            <person name="Chai C.Y."/>
            <person name="Gao J.L."/>
            <person name="Fan L.J."/>
            <person name="van de Weg E."/>
            <person name="Wang J.Y."/>
            <person name="Gao Z.S."/>
        </authorList>
    </citation>
    <scope>NUCLEOTIDE SEQUENCE [LARGE SCALE GENOMIC DNA]</scope>
    <source>
        <tissue evidence="2">Leaves</tissue>
    </source>
</reference>
<evidence type="ECO:0000256" key="1">
    <source>
        <dbReference type="SAM" id="MobiDB-lite"/>
    </source>
</evidence>
<accession>A0A6A1V767</accession>
<sequence length="398" mass="44782">MASSASMPAPAKRLKEHLQDQQEPFNLHSYLSERSYVKTSCSLDHSVDSAKNPTRPPSSGIHKGRNGILHAKTILASAMYKLIPTNTSREYSLCSKRNQGLTNVGTTIAFEFGNSETVEHHFIVVPSIKLTKLTDCYRYKIPLDMRGRSLATPLRITAQGSAIQFSIHKGRNGILHAKTILASAMYKLIPTNTSREYSLCSKRNQGLTNVGTTIAFEFGNSETVEQVISTKKAAPSGHSSIPSKRDAGDSPLSASLFELLTNSPIEKNSHVTFAKVKGISWNDSPPTQHLRNKRLLQRRKQFVFDYEKEAMTHGRKDDRNKYTQHISDRKDMEKIIYARICSCGKRTTNTSHQMDFDFSTTFEEWSDFQHLKRKICAKIGDDIADEIVKEMTNLFCSK</sequence>
<gene>
    <name evidence="2" type="ORF">CJ030_MR7G007757</name>
</gene>
<organism evidence="2 3">
    <name type="scientific">Morella rubra</name>
    <name type="common">Chinese bayberry</name>
    <dbReference type="NCBI Taxonomy" id="262757"/>
    <lineage>
        <taxon>Eukaryota</taxon>
        <taxon>Viridiplantae</taxon>
        <taxon>Streptophyta</taxon>
        <taxon>Embryophyta</taxon>
        <taxon>Tracheophyta</taxon>
        <taxon>Spermatophyta</taxon>
        <taxon>Magnoliopsida</taxon>
        <taxon>eudicotyledons</taxon>
        <taxon>Gunneridae</taxon>
        <taxon>Pentapetalae</taxon>
        <taxon>rosids</taxon>
        <taxon>fabids</taxon>
        <taxon>Fagales</taxon>
        <taxon>Myricaceae</taxon>
        <taxon>Morella</taxon>
    </lineage>
</organism>